<sequence>MYYYKVYYDSTELRDSRDVEDYFDDEEEAEIEAKEFIEDRIEQYKADDAWHEYDSRDLFDVIIEEGDD</sequence>
<name>A0A1T4Q5Q2_9FIRM</name>
<gene>
    <name evidence="1" type="ORF">SAMN02745110_02277</name>
</gene>
<reference evidence="1 2" key="1">
    <citation type="submission" date="2017-02" db="EMBL/GenBank/DDBJ databases">
        <authorList>
            <person name="Peterson S.W."/>
        </authorList>
    </citation>
    <scope>NUCLEOTIDE SEQUENCE [LARGE SCALE GENOMIC DNA]</scope>
    <source>
        <strain evidence="1 2">ATCC 17233</strain>
    </source>
</reference>
<organism evidence="1 2">
    <name type="scientific">Eubacterium ruminantium</name>
    <dbReference type="NCBI Taxonomy" id="42322"/>
    <lineage>
        <taxon>Bacteria</taxon>
        <taxon>Bacillati</taxon>
        <taxon>Bacillota</taxon>
        <taxon>Clostridia</taxon>
        <taxon>Eubacteriales</taxon>
        <taxon>Eubacteriaceae</taxon>
        <taxon>Eubacterium</taxon>
    </lineage>
</organism>
<dbReference type="Proteomes" id="UP000189857">
    <property type="component" value="Unassembled WGS sequence"/>
</dbReference>
<accession>A0A1T4Q5Q2</accession>
<dbReference type="AlphaFoldDB" id="A0A1T4Q5Q2"/>
<evidence type="ECO:0000313" key="2">
    <source>
        <dbReference type="Proteomes" id="UP000189857"/>
    </source>
</evidence>
<keyword evidence="2" id="KW-1185">Reference proteome</keyword>
<proteinExistence type="predicted"/>
<dbReference type="RefSeq" id="WP_078788069.1">
    <property type="nucleotide sequence ID" value="NZ_FMTO01000014.1"/>
</dbReference>
<evidence type="ECO:0000313" key="1">
    <source>
        <dbReference type="EMBL" id="SJZ99093.1"/>
    </source>
</evidence>
<protein>
    <submittedName>
        <fullName evidence="1">Uncharacterized protein</fullName>
    </submittedName>
</protein>
<dbReference type="EMBL" id="FUXA01000016">
    <property type="protein sequence ID" value="SJZ99093.1"/>
    <property type="molecule type" value="Genomic_DNA"/>
</dbReference>